<organism evidence="4 5">
    <name type="scientific">Nocardiopsis composta</name>
    <dbReference type="NCBI Taxonomy" id="157465"/>
    <lineage>
        <taxon>Bacteria</taxon>
        <taxon>Bacillati</taxon>
        <taxon>Actinomycetota</taxon>
        <taxon>Actinomycetes</taxon>
        <taxon>Streptosporangiales</taxon>
        <taxon>Nocardiopsidaceae</taxon>
        <taxon>Nocardiopsis</taxon>
    </lineage>
</organism>
<dbReference type="PROSITE" id="PS00571">
    <property type="entry name" value="AMIDASES"/>
    <property type="match status" value="1"/>
</dbReference>
<dbReference type="PANTHER" id="PTHR11895:SF7">
    <property type="entry name" value="GLUTAMYL-TRNA(GLN) AMIDOTRANSFERASE SUBUNIT A, MITOCHONDRIAL"/>
    <property type="match status" value="1"/>
</dbReference>
<evidence type="ECO:0000259" key="3">
    <source>
        <dbReference type="Pfam" id="PF01425"/>
    </source>
</evidence>
<comment type="caution">
    <text evidence="4">The sequence shown here is derived from an EMBL/GenBank/DDBJ whole genome shotgun (WGS) entry which is preliminary data.</text>
</comment>
<dbReference type="AlphaFoldDB" id="A0A7W8QPJ8"/>
<accession>A0A7W8QPJ8</accession>
<feature type="domain" description="Amidase" evidence="3">
    <location>
        <begin position="43"/>
        <end position="465"/>
    </location>
</feature>
<keyword evidence="4" id="KW-0808">Transferase</keyword>
<dbReference type="Proteomes" id="UP000572635">
    <property type="component" value="Unassembled WGS sequence"/>
</dbReference>
<keyword evidence="4" id="KW-0436">Ligase</keyword>
<evidence type="ECO:0000313" key="4">
    <source>
        <dbReference type="EMBL" id="MBB5433533.1"/>
    </source>
</evidence>
<dbReference type="GO" id="GO:0050567">
    <property type="term" value="F:glutaminyl-tRNA synthase (glutamine-hydrolyzing) activity"/>
    <property type="evidence" value="ECO:0007669"/>
    <property type="project" value="UniProtKB-EC"/>
</dbReference>
<proteinExistence type="inferred from homology"/>
<dbReference type="InterPro" id="IPR020556">
    <property type="entry name" value="Amidase_CS"/>
</dbReference>
<dbReference type="GO" id="GO:0016740">
    <property type="term" value="F:transferase activity"/>
    <property type="evidence" value="ECO:0007669"/>
    <property type="project" value="UniProtKB-KW"/>
</dbReference>
<keyword evidence="5" id="KW-1185">Reference proteome</keyword>
<dbReference type="NCBIfam" id="NF004815">
    <property type="entry name" value="PRK06169.1"/>
    <property type="match status" value="1"/>
</dbReference>
<dbReference type="InterPro" id="IPR036928">
    <property type="entry name" value="AS_sf"/>
</dbReference>
<evidence type="ECO:0000256" key="2">
    <source>
        <dbReference type="SAM" id="MobiDB-lite"/>
    </source>
</evidence>
<comment type="similarity">
    <text evidence="1">Belongs to the amidase family.</text>
</comment>
<dbReference type="PANTHER" id="PTHR11895">
    <property type="entry name" value="TRANSAMIDASE"/>
    <property type="match status" value="1"/>
</dbReference>
<dbReference type="EC" id="6.3.5.6" evidence="4"/>
<name>A0A7W8QPJ8_9ACTN</name>
<dbReference type="RefSeq" id="WP_184393360.1">
    <property type="nucleotide sequence ID" value="NZ_BAAAJD010000090.1"/>
</dbReference>
<dbReference type="SUPFAM" id="SSF75304">
    <property type="entry name" value="Amidase signature (AS) enzymes"/>
    <property type="match status" value="1"/>
</dbReference>
<gene>
    <name evidence="4" type="ORF">HDA36_003617</name>
</gene>
<dbReference type="GO" id="GO:0050566">
    <property type="term" value="F:asparaginyl-tRNA synthase (glutamine-hydrolyzing) activity"/>
    <property type="evidence" value="ECO:0007669"/>
    <property type="project" value="UniProtKB-EC"/>
</dbReference>
<protein>
    <submittedName>
        <fullName evidence="4">Aspartyl-tRNA(Asn)/glutamyl-tRNA(Gln) amidotransferase subunit A</fullName>
        <ecNumber evidence="4">6.3.5.6</ecNumber>
        <ecNumber evidence="4">6.3.5.7</ecNumber>
    </submittedName>
</protein>
<dbReference type="InterPro" id="IPR000120">
    <property type="entry name" value="Amidase"/>
</dbReference>
<feature type="region of interest" description="Disordered" evidence="2">
    <location>
        <begin position="1"/>
        <end position="21"/>
    </location>
</feature>
<dbReference type="Pfam" id="PF01425">
    <property type="entry name" value="Amidase"/>
    <property type="match status" value="1"/>
</dbReference>
<dbReference type="Gene3D" id="3.90.1300.10">
    <property type="entry name" value="Amidase signature (AS) domain"/>
    <property type="match status" value="1"/>
</dbReference>
<evidence type="ECO:0000256" key="1">
    <source>
        <dbReference type="ARBA" id="ARBA00009199"/>
    </source>
</evidence>
<evidence type="ECO:0000313" key="5">
    <source>
        <dbReference type="Proteomes" id="UP000572635"/>
    </source>
</evidence>
<sequence>MTIGSERDSAAAVPAQGGPVSPAEMPATELLARYASGALSPVEAVESVLARIERENPALNAFCQVWADEARAAAKASAERWRRGEPVGPLDGVPVSIKDIMLTRGRPTLRGSATADPDQEWPEDSPVVARLREAGSVFTGKTTTPEIAWKGVTDSPLTGVTRNPWDLSATPGGSSGGASAAVAAGMGPLATGTDGGGSVRIPASFTGVFALKPTWGLVPHYPASAFGSLAHSGPITRTVADAALMMDVITGPDPRDWGALAPPSASFSAALGGRGVRGMRIAYSPALWGLEVDPEVAAAVETAVAAFTELGAEVERADPPLTDCRRDFHVLWFSGAAKAMEKVPEERRDLIDPGLREIIAEGLTYSAQDYLTATATRMALGERMGRFHQEYDLLITPTMPITAFEAGREVPPDWPDPRWTSWAGFSYPFNMTSQPAASVPCGFSSAGLPIGLQIVGPRHSDARVLAAAHAFEQARPWAHIRP</sequence>
<dbReference type="EMBL" id="JACHDB010000001">
    <property type="protein sequence ID" value="MBB5433533.1"/>
    <property type="molecule type" value="Genomic_DNA"/>
</dbReference>
<dbReference type="InterPro" id="IPR023631">
    <property type="entry name" value="Amidase_dom"/>
</dbReference>
<dbReference type="EC" id="6.3.5.7" evidence="4"/>
<reference evidence="4 5" key="1">
    <citation type="submission" date="2020-08" db="EMBL/GenBank/DDBJ databases">
        <title>Sequencing the genomes of 1000 actinobacteria strains.</title>
        <authorList>
            <person name="Klenk H.-P."/>
        </authorList>
    </citation>
    <scope>NUCLEOTIDE SEQUENCE [LARGE SCALE GENOMIC DNA]</scope>
    <source>
        <strain evidence="4 5">DSM 44551</strain>
    </source>
</reference>